<dbReference type="AlphaFoldDB" id="A0A9K3JRW8"/>
<name>A0A9K3JRW8_HELAN</name>
<comment type="caution">
    <text evidence="1">The sequence shown here is derived from an EMBL/GenBank/DDBJ whole genome shotgun (WGS) entry which is preliminary data.</text>
</comment>
<proteinExistence type="predicted"/>
<reference evidence="1" key="1">
    <citation type="journal article" date="2017" name="Nature">
        <title>The sunflower genome provides insights into oil metabolism, flowering and Asterid evolution.</title>
        <authorList>
            <person name="Badouin H."/>
            <person name="Gouzy J."/>
            <person name="Grassa C.J."/>
            <person name="Murat F."/>
            <person name="Staton S.E."/>
            <person name="Cottret L."/>
            <person name="Lelandais-Briere C."/>
            <person name="Owens G.L."/>
            <person name="Carrere S."/>
            <person name="Mayjonade B."/>
            <person name="Legrand L."/>
            <person name="Gill N."/>
            <person name="Kane N.C."/>
            <person name="Bowers J.E."/>
            <person name="Hubner S."/>
            <person name="Bellec A."/>
            <person name="Berard A."/>
            <person name="Berges H."/>
            <person name="Blanchet N."/>
            <person name="Boniface M.C."/>
            <person name="Brunel D."/>
            <person name="Catrice O."/>
            <person name="Chaidir N."/>
            <person name="Claudel C."/>
            <person name="Donnadieu C."/>
            <person name="Faraut T."/>
            <person name="Fievet G."/>
            <person name="Helmstetter N."/>
            <person name="King M."/>
            <person name="Knapp S.J."/>
            <person name="Lai Z."/>
            <person name="Le Paslier M.C."/>
            <person name="Lippi Y."/>
            <person name="Lorenzon L."/>
            <person name="Mandel J.R."/>
            <person name="Marage G."/>
            <person name="Marchand G."/>
            <person name="Marquand E."/>
            <person name="Bret-Mestries E."/>
            <person name="Morien E."/>
            <person name="Nambeesan S."/>
            <person name="Nguyen T."/>
            <person name="Pegot-Espagnet P."/>
            <person name="Pouilly N."/>
            <person name="Raftis F."/>
            <person name="Sallet E."/>
            <person name="Schiex T."/>
            <person name="Thomas J."/>
            <person name="Vandecasteele C."/>
            <person name="Vares D."/>
            <person name="Vear F."/>
            <person name="Vautrin S."/>
            <person name="Crespi M."/>
            <person name="Mangin B."/>
            <person name="Burke J.M."/>
            <person name="Salse J."/>
            <person name="Munos S."/>
            <person name="Vincourt P."/>
            <person name="Rieseberg L.H."/>
            <person name="Langlade N.B."/>
        </authorList>
    </citation>
    <scope>NUCLEOTIDE SEQUENCE</scope>
    <source>
        <tissue evidence="1">Leaves</tissue>
    </source>
</reference>
<sequence length="63" mass="6572">MIGVRITTPLSFTHTHTRSHEKFLGVGVPSNITIALTSGFSFSIVAAAASPFAPTSSGHESFP</sequence>
<evidence type="ECO:0000313" key="2">
    <source>
        <dbReference type="Proteomes" id="UP000215914"/>
    </source>
</evidence>
<dbReference type="Gramene" id="mRNA:HanXRQr2_Chr01g0004551">
    <property type="protein sequence ID" value="mRNA:HanXRQr2_Chr01g0004551"/>
    <property type="gene ID" value="HanXRQr2_Chr01g0004551"/>
</dbReference>
<protein>
    <submittedName>
        <fullName evidence="1">Uncharacterized protein</fullName>
    </submittedName>
</protein>
<keyword evidence="2" id="KW-1185">Reference proteome</keyword>
<reference evidence="1" key="2">
    <citation type="submission" date="2020-06" db="EMBL/GenBank/DDBJ databases">
        <title>Helianthus annuus Genome sequencing and assembly Release 2.</title>
        <authorList>
            <person name="Gouzy J."/>
            <person name="Langlade N."/>
            <person name="Munos S."/>
        </authorList>
    </citation>
    <scope>NUCLEOTIDE SEQUENCE</scope>
    <source>
        <tissue evidence="1">Leaves</tissue>
    </source>
</reference>
<organism evidence="1 2">
    <name type="scientific">Helianthus annuus</name>
    <name type="common">Common sunflower</name>
    <dbReference type="NCBI Taxonomy" id="4232"/>
    <lineage>
        <taxon>Eukaryota</taxon>
        <taxon>Viridiplantae</taxon>
        <taxon>Streptophyta</taxon>
        <taxon>Embryophyta</taxon>
        <taxon>Tracheophyta</taxon>
        <taxon>Spermatophyta</taxon>
        <taxon>Magnoliopsida</taxon>
        <taxon>eudicotyledons</taxon>
        <taxon>Gunneridae</taxon>
        <taxon>Pentapetalae</taxon>
        <taxon>asterids</taxon>
        <taxon>campanulids</taxon>
        <taxon>Asterales</taxon>
        <taxon>Asteraceae</taxon>
        <taxon>Asteroideae</taxon>
        <taxon>Heliantheae alliance</taxon>
        <taxon>Heliantheae</taxon>
        <taxon>Helianthus</taxon>
    </lineage>
</organism>
<dbReference type="EMBL" id="MNCJ02000316">
    <property type="protein sequence ID" value="KAF5820648.1"/>
    <property type="molecule type" value="Genomic_DNA"/>
</dbReference>
<dbReference type="Proteomes" id="UP000215914">
    <property type="component" value="Unassembled WGS sequence"/>
</dbReference>
<gene>
    <name evidence="1" type="ORF">HanXRQr2_Chr01g0004551</name>
</gene>
<accession>A0A9K3JRW8</accession>
<evidence type="ECO:0000313" key="1">
    <source>
        <dbReference type="EMBL" id="KAF5820648.1"/>
    </source>
</evidence>